<organism evidence="1 2">
    <name type="scientific">Shewanella oneidensis (strain ATCC 700550 / JCM 31522 / CIP 106686 / LMG 19005 / NCIMB 14063 / MR-1)</name>
    <dbReference type="NCBI Taxonomy" id="211586"/>
    <lineage>
        <taxon>Bacteria</taxon>
        <taxon>Pseudomonadati</taxon>
        <taxon>Pseudomonadota</taxon>
        <taxon>Gammaproteobacteria</taxon>
        <taxon>Alteromonadales</taxon>
        <taxon>Shewanellaceae</taxon>
        <taxon>Shewanella</taxon>
    </lineage>
</organism>
<reference evidence="1 2" key="4">
    <citation type="journal article" date="2011" name="BMC Genomics">
        <title>Genome-wide protein localization prediction strategies for gram negative bacteria.</title>
        <authorList>
            <person name="Romine M.F."/>
        </authorList>
    </citation>
    <scope>NUCLEOTIDE SEQUENCE [LARGE SCALE GENOMIC DNA]</scope>
    <source>
        <strain evidence="2">ATCC 700550 / JCM 31522 / CIP 106686 / LMG 19005 / NCIMB 14063 / MR-1</strain>
    </source>
</reference>
<dbReference type="STRING" id="211586.SO_4789"/>
<gene>
    <name evidence="1" type="ordered locus">SO_4789</name>
</gene>
<dbReference type="HOGENOM" id="CLU_2411558_0_0_6"/>
<proteinExistence type="predicted"/>
<accession>K4PW11</accession>
<dbReference type="OrthoDB" id="9790596at2"/>
<reference evidence="1 2" key="2">
    <citation type="journal article" date="2005" name="Proteomics">
        <title>Global detection and characterization of hypothetical proteins in Shewanella oneidensis MR-1 using LC-MS based proteomics.</title>
        <authorList>
            <person name="Elias D.A."/>
            <person name="Monroe M.E."/>
            <person name="Marshall M.J."/>
            <person name="Romine M.F."/>
            <person name="Belieav A.S."/>
            <person name="Fredrickson J.K."/>
            <person name="Anderson G.A."/>
            <person name="Smith R.D."/>
            <person name="Lipton M.S."/>
        </authorList>
    </citation>
    <scope>NUCLEOTIDE SEQUENCE [LARGE SCALE GENOMIC DNA]</scope>
    <source>
        <strain evidence="2">ATCC 700550 / JCM 31522 / CIP 106686 / LMG 19005 / NCIMB 14063 / MR-1</strain>
    </source>
</reference>
<keyword evidence="2" id="KW-1185">Reference proteome</keyword>
<dbReference type="Proteomes" id="UP000008186">
    <property type="component" value="Chromosome"/>
</dbReference>
<evidence type="ECO:0000313" key="1">
    <source>
        <dbReference type="EMBL" id="AFV73556.1"/>
    </source>
</evidence>
<protein>
    <submittedName>
        <fullName evidence="1">Mu phage uncharacterized protein</fullName>
    </submittedName>
</protein>
<sequence length="92" mass="10829">MYEVDFLFLGGPVDGKRLTMPVYDFENYPSFCDIPKNPEGLDWSEKVRYNRRVLITPRGYKHTIYFDSRLSEDEQTSLMYAWAENVANNPIP</sequence>
<dbReference type="EMBL" id="AE014299">
    <property type="protein sequence ID" value="AFV73556.1"/>
    <property type="molecule type" value="Genomic_DNA"/>
</dbReference>
<reference evidence="1 2" key="3">
    <citation type="journal article" date="2008" name="Appl. Environ. Microbiol.">
        <title>Identification of mobile elements and pseudogenes in the Shewanella oneidensis MR-1 genome.</title>
        <authorList>
            <person name="Romine M.F."/>
            <person name="Carlson T.S."/>
            <person name="Norbeck A.D."/>
            <person name="McCue L.A."/>
            <person name="Lipton M.S."/>
        </authorList>
    </citation>
    <scope>NUCLEOTIDE SEQUENCE [LARGE SCALE GENOMIC DNA]</scope>
    <source>
        <strain evidence="2">ATCC 700550 / JCM 31522 / CIP 106686 / LMG 19005 / NCIMB 14063 / MR-1</strain>
    </source>
</reference>
<reference evidence="1 2" key="1">
    <citation type="journal article" date="2002" name="Nat. Biotechnol.">
        <title>Genome sequence of the dissimilatory metal ion-reducing bacterium Shewanella oneidensis.</title>
        <authorList>
            <person name="Heidelberg J.F."/>
            <person name="Paulsen I.T."/>
            <person name="Nelson K.E."/>
            <person name="Gaidos E.J."/>
            <person name="Nelson W.C."/>
            <person name="Read T.D."/>
            <person name="Eisen J.A."/>
            <person name="Seshadri R."/>
            <person name="Ward N."/>
            <person name="Methe B."/>
            <person name="Clayton R.A."/>
            <person name="Meyer T."/>
            <person name="Tsapin A."/>
            <person name="Scott J."/>
            <person name="Beanan M."/>
            <person name="Brinkac L."/>
            <person name="Daugherty S."/>
            <person name="DeBoy R.T."/>
            <person name="Dodson R.J."/>
            <person name="Durkin A.S."/>
            <person name="Haft D.H."/>
            <person name="Kolonay J.F."/>
            <person name="Madupu R."/>
            <person name="Peterson J.D."/>
            <person name="Umayam L.A."/>
            <person name="White O."/>
            <person name="Wolf A.M."/>
            <person name="Vamathevan J."/>
            <person name="Weidman J."/>
            <person name="Impraim M."/>
            <person name="Lee K."/>
            <person name="Berry K."/>
            <person name="Lee C."/>
            <person name="Mueller J."/>
            <person name="Khouri H."/>
            <person name="Gill J."/>
            <person name="Utterback T.R."/>
            <person name="McDonald L.A."/>
            <person name="Feldblyum T.V."/>
            <person name="Smith H.O."/>
            <person name="Venter J.C."/>
            <person name="Nealson K.H."/>
            <person name="Fraser C.M."/>
        </authorList>
    </citation>
    <scope>NUCLEOTIDE SEQUENCE [LARGE SCALE GENOMIC DNA]</scope>
    <source>
        <strain evidence="2">ATCC 700550 / JCM 31522 / CIP 106686 / LMG 19005 / NCIMB 14063 / MR-1</strain>
    </source>
</reference>
<dbReference type="BioCyc" id="SONE211586:G1GMP-2452-MONOMER"/>
<dbReference type="PaxDb" id="211586-SO_4789"/>
<dbReference type="KEGG" id="son:SO_4789"/>
<evidence type="ECO:0000313" key="2">
    <source>
        <dbReference type="Proteomes" id="UP000008186"/>
    </source>
</evidence>
<dbReference type="AlphaFoldDB" id="K4PW11"/>
<name>K4PW11_SHEON</name>